<organism evidence="3 4">
    <name type="scientific">Prevotella communis</name>
    <dbReference type="NCBI Taxonomy" id="2913614"/>
    <lineage>
        <taxon>Bacteria</taxon>
        <taxon>Pseudomonadati</taxon>
        <taxon>Bacteroidota</taxon>
        <taxon>Bacteroidia</taxon>
        <taxon>Bacteroidales</taxon>
        <taxon>Prevotellaceae</taxon>
        <taxon>Prevotella</taxon>
    </lineage>
</organism>
<keyword evidence="4" id="KW-1185">Reference proteome</keyword>
<evidence type="ECO:0000313" key="3">
    <source>
        <dbReference type="EMBL" id="SDG76603.1"/>
    </source>
</evidence>
<dbReference type="AlphaFoldDB" id="A0A1G7WXE5"/>
<feature type="transmembrane region" description="Helical" evidence="2">
    <location>
        <begin position="29"/>
        <end position="48"/>
    </location>
</feature>
<feature type="compositionally biased region" description="Basic and acidic residues" evidence="1">
    <location>
        <begin position="131"/>
        <end position="143"/>
    </location>
</feature>
<dbReference type="RefSeq" id="WP_143010128.1">
    <property type="nucleotide sequence ID" value="NZ_FNCQ01000009.1"/>
</dbReference>
<gene>
    <name evidence="3" type="ORF">SAMN04487901_10931</name>
</gene>
<keyword evidence="2" id="KW-1133">Transmembrane helix</keyword>
<protein>
    <submittedName>
        <fullName evidence="3">Uncharacterized protein</fullName>
    </submittedName>
</protein>
<dbReference type="STRING" id="645274.SAMN04487901_10931"/>
<dbReference type="Proteomes" id="UP000198779">
    <property type="component" value="Unassembled WGS sequence"/>
</dbReference>
<evidence type="ECO:0000256" key="2">
    <source>
        <dbReference type="SAM" id="Phobius"/>
    </source>
</evidence>
<keyword evidence="2" id="KW-0472">Membrane</keyword>
<feature type="transmembrane region" description="Helical" evidence="2">
    <location>
        <begin position="6"/>
        <end position="24"/>
    </location>
</feature>
<accession>A0A1G7WXE5</accession>
<name>A0A1G7WXE5_9BACT</name>
<evidence type="ECO:0000256" key="1">
    <source>
        <dbReference type="SAM" id="MobiDB-lite"/>
    </source>
</evidence>
<evidence type="ECO:0000313" key="4">
    <source>
        <dbReference type="Proteomes" id="UP000198779"/>
    </source>
</evidence>
<reference evidence="4" key="1">
    <citation type="submission" date="2016-10" db="EMBL/GenBank/DDBJ databases">
        <authorList>
            <person name="Varghese N."/>
            <person name="Submissions S."/>
        </authorList>
    </citation>
    <scope>NUCLEOTIDE SEQUENCE [LARGE SCALE GENOMIC DNA]</scope>
    <source>
        <strain evidence="4">BP1-148</strain>
    </source>
</reference>
<dbReference type="EMBL" id="FNCQ01000009">
    <property type="protein sequence ID" value="SDG76603.1"/>
    <property type="molecule type" value="Genomic_DNA"/>
</dbReference>
<feature type="compositionally biased region" description="Low complexity" evidence="1">
    <location>
        <begin position="83"/>
        <end position="94"/>
    </location>
</feature>
<feature type="region of interest" description="Disordered" evidence="1">
    <location>
        <begin position="121"/>
        <end position="143"/>
    </location>
</feature>
<proteinExistence type="predicted"/>
<feature type="region of interest" description="Disordered" evidence="1">
    <location>
        <begin position="80"/>
        <end position="102"/>
    </location>
</feature>
<sequence length="143" mass="15750">MTILYIILGLIAIGIAIVLIRIAVSIIGVAIATSLMVGMVCGIFYLLGWMESETVWTCMKWAFFVGIPLGIWYVIENPSEATSGGSSSSSSSSSFTPKRYTGYDEDGRFIELEQTYNTSECAYHDPQTGKNYERDSSGNFHEC</sequence>
<keyword evidence="2" id="KW-0812">Transmembrane</keyword>